<dbReference type="GO" id="GO:0005634">
    <property type="term" value="C:nucleus"/>
    <property type="evidence" value="ECO:0007669"/>
    <property type="project" value="UniProtKB-SubCell"/>
</dbReference>
<evidence type="ECO:0008006" key="15">
    <source>
        <dbReference type="Google" id="ProtNLM"/>
    </source>
</evidence>
<feature type="domain" description="Response regulatory" evidence="11">
    <location>
        <begin position="47"/>
        <end position="166"/>
    </location>
</feature>
<dbReference type="AlphaFoldDB" id="A0A7J8ZTU4"/>
<dbReference type="Pfam" id="PF06203">
    <property type="entry name" value="CCT"/>
    <property type="match status" value="1"/>
</dbReference>
<dbReference type="GO" id="GO:0009736">
    <property type="term" value="P:cytokinin-activated signaling pathway"/>
    <property type="evidence" value="ECO:0007669"/>
    <property type="project" value="InterPro"/>
</dbReference>
<dbReference type="InterPro" id="IPR010402">
    <property type="entry name" value="CCT_domain"/>
</dbReference>
<evidence type="ECO:0000256" key="2">
    <source>
        <dbReference type="ARBA" id="ARBA00010330"/>
    </source>
</evidence>
<dbReference type="Pfam" id="PF03168">
    <property type="entry name" value="LEA_2"/>
    <property type="match status" value="1"/>
</dbReference>
<protein>
    <recommendedName>
        <fullName evidence="15">Two-component response regulator-like APRR5</fullName>
    </recommendedName>
</protein>
<evidence type="ECO:0000256" key="8">
    <source>
        <dbReference type="PROSITE-ProRule" id="PRU00169"/>
    </source>
</evidence>
<dbReference type="Pfam" id="PF00072">
    <property type="entry name" value="Response_reg"/>
    <property type="match status" value="1"/>
</dbReference>
<evidence type="ECO:0000256" key="7">
    <source>
        <dbReference type="ARBA" id="ARBA00023242"/>
    </source>
</evidence>
<evidence type="ECO:0000256" key="1">
    <source>
        <dbReference type="ARBA" id="ARBA00004123"/>
    </source>
</evidence>
<dbReference type="InterPro" id="IPR011006">
    <property type="entry name" value="CheY-like_superfamily"/>
</dbReference>
<comment type="subcellular location">
    <subcellularLocation>
        <location evidence="1 9">Nucleus</location>
    </subcellularLocation>
</comment>
<evidence type="ECO:0000259" key="11">
    <source>
        <dbReference type="PROSITE" id="PS50110"/>
    </source>
</evidence>
<dbReference type="SUPFAM" id="SSF52172">
    <property type="entry name" value="CheY-like"/>
    <property type="match status" value="1"/>
</dbReference>
<feature type="region of interest" description="Disordered" evidence="10">
    <location>
        <begin position="492"/>
        <end position="515"/>
    </location>
</feature>
<evidence type="ECO:0000256" key="9">
    <source>
        <dbReference type="PROSITE-ProRule" id="PRU00357"/>
    </source>
</evidence>
<dbReference type="SMART" id="SM00448">
    <property type="entry name" value="REC"/>
    <property type="match status" value="1"/>
</dbReference>
<dbReference type="Gene3D" id="3.40.50.2300">
    <property type="match status" value="1"/>
</dbReference>
<gene>
    <name evidence="13" type="ORF">Golax_013982</name>
</gene>
<dbReference type="PANTHER" id="PTHR43874">
    <property type="entry name" value="TWO-COMPONENT RESPONSE REGULATOR"/>
    <property type="match status" value="1"/>
</dbReference>
<dbReference type="PANTHER" id="PTHR43874:SF146">
    <property type="entry name" value="TWO-COMPONENT RESPONSE REGULATOR-LIKE APRR9"/>
    <property type="match status" value="1"/>
</dbReference>
<keyword evidence="5" id="KW-0090">Biological rhythms</keyword>
<reference evidence="13 14" key="1">
    <citation type="journal article" date="2019" name="Genome Biol. Evol.">
        <title>Insights into the evolution of the New World diploid cottons (Gossypium, subgenus Houzingenia) based on genome sequencing.</title>
        <authorList>
            <person name="Grover C.E."/>
            <person name="Arick M.A. 2nd"/>
            <person name="Thrash A."/>
            <person name="Conover J.L."/>
            <person name="Sanders W.S."/>
            <person name="Peterson D.G."/>
            <person name="Frelichowski J.E."/>
            <person name="Scheffler J.A."/>
            <person name="Scheffler B.E."/>
            <person name="Wendel J.F."/>
        </authorList>
    </citation>
    <scope>NUCLEOTIDE SEQUENCE [LARGE SCALE GENOMIC DNA]</scope>
    <source>
        <strain evidence="13">4</strain>
        <tissue evidence="13">Leaf</tissue>
    </source>
</reference>
<feature type="region of interest" description="Disordered" evidence="10">
    <location>
        <begin position="11"/>
        <end position="33"/>
    </location>
</feature>
<feature type="region of interest" description="Disordered" evidence="10">
    <location>
        <begin position="189"/>
        <end position="220"/>
    </location>
</feature>
<evidence type="ECO:0000256" key="10">
    <source>
        <dbReference type="SAM" id="MobiDB-lite"/>
    </source>
</evidence>
<proteinExistence type="inferred from homology"/>
<dbReference type="InterPro" id="IPR001789">
    <property type="entry name" value="Sig_transdc_resp-reg_receiver"/>
</dbReference>
<keyword evidence="14" id="KW-1185">Reference proteome</keyword>
<dbReference type="InterPro" id="IPR004864">
    <property type="entry name" value="LEA_2"/>
</dbReference>
<feature type="compositionally biased region" description="Acidic residues" evidence="10">
    <location>
        <begin position="23"/>
        <end position="32"/>
    </location>
</feature>
<dbReference type="PROSITE" id="PS51017">
    <property type="entry name" value="CCT"/>
    <property type="match status" value="1"/>
</dbReference>
<comment type="similarity">
    <text evidence="2">Belongs to the ARR-like family.</text>
</comment>
<dbReference type="GO" id="GO:0000160">
    <property type="term" value="P:phosphorelay signal transduction system"/>
    <property type="evidence" value="ECO:0007669"/>
    <property type="project" value="UniProtKB-KW"/>
</dbReference>
<name>A0A7J8ZTU4_9ROSI</name>
<dbReference type="EMBL" id="JABEZV010000007">
    <property type="protein sequence ID" value="MBA0715052.1"/>
    <property type="molecule type" value="Genomic_DNA"/>
</dbReference>
<accession>A0A7J8ZTU4</accession>
<dbReference type="Proteomes" id="UP000593574">
    <property type="component" value="Unassembled WGS sequence"/>
</dbReference>
<dbReference type="PROSITE" id="PS50110">
    <property type="entry name" value="RESPONSE_REGULATORY"/>
    <property type="match status" value="1"/>
</dbReference>
<sequence length="850" mass="94659">MVEVGMEVDVEVGTAEETNKKEEEEEENDESSEVVRWEKFLPQMVLRVLLVEADDSTRQIIAALLRKCGYRVVAAVPDGLMAWETLKDRPHNIDLILTEVELPSISGFALLTLVMEHDICKNIPVIMMSSEDSFSMVLKCMLKGAADFLIKPVRRNELRNLWQHVWRRHMLAGGCAHHNLPAKEHNVEDTAENNAAENNQSSDYGSSTQKIKDESDTQSTCTTPCLEAESSYMQNMQGLSQLKCMSSNVSDTGREQQGNFVKPGQESLQNEGISDKLFVSENSKRFVEVAHCSGTCESIASKLEENSAFVDEKAHNVVGLQSDKRIAYVMIGVGCNDELRESSTGAIDLIDSFDKQPMGTFAISSLSDGANKLEFSPQLELSLRRPCSRSAKSQASDMRNYHIIFQRKSVAFYKDILTPMIDLRNEPRYNNRKSLLPIFLTLDGNREEGNSNLRQDLESNNGMRMDDVHAGCNDVSPHFYHAKSSLPPACGPKQVGKQEYSPLPVSTSVHSDPDVDDSEQCYRWCDEATNSSNDQTLQGQNKQEPIEELRCSSLIDYQSACSRLCNDVENHEKSCTHGAVPSWSNASSVVTLAAAIDKGTTMETFNNSNCFIHDGLKGMDTHRSSQREAALMKFRLKRKDRCFEKKVRYQNRKRLAEQRPRVKGQFIRQVQHGTPLDNGASAVAVCLIYRPRKPRFAVVGAAIYQLNATSQPIISTSMQFTIVTRNPNRRVSIFYDKLQAYVSYRNQQITPAMDLPPLYQEAKSTVALTPLLGSGTVPASAEVVNGLMMDEASGVVALRVVLLGKLRWKAGAIKTVKYGVYVKCDVWVDLKKGAVGPVPLLGAPPCKVDI</sequence>
<evidence type="ECO:0000256" key="6">
    <source>
        <dbReference type="ARBA" id="ARBA00023163"/>
    </source>
</evidence>
<evidence type="ECO:0000313" key="14">
    <source>
        <dbReference type="Proteomes" id="UP000593574"/>
    </source>
</evidence>
<dbReference type="InterPro" id="IPR045279">
    <property type="entry name" value="ARR-like"/>
</dbReference>
<dbReference type="GO" id="GO:0048511">
    <property type="term" value="P:rhythmic process"/>
    <property type="evidence" value="ECO:0007669"/>
    <property type="project" value="UniProtKB-KW"/>
</dbReference>
<feature type="domain" description="CCT" evidence="12">
    <location>
        <begin position="627"/>
        <end position="669"/>
    </location>
</feature>
<feature type="compositionally biased region" description="Polar residues" evidence="10">
    <location>
        <begin position="200"/>
        <end position="209"/>
    </location>
</feature>
<evidence type="ECO:0000256" key="3">
    <source>
        <dbReference type="ARBA" id="ARBA00023012"/>
    </source>
</evidence>
<keyword evidence="3" id="KW-0902">Two-component regulatory system</keyword>
<evidence type="ECO:0000259" key="12">
    <source>
        <dbReference type="PROSITE" id="PS51017"/>
    </source>
</evidence>
<evidence type="ECO:0000256" key="4">
    <source>
        <dbReference type="ARBA" id="ARBA00023015"/>
    </source>
</evidence>
<comment type="caution">
    <text evidence="8">Lacks conserved residue(s) required for the propagation of feature annotation.</text>
</comment>
<comment type="caution">
    <text evidence="13">The sequence shown here is derived from an EMBL/GenBank/DDBJ whole genome shotgun (WGS) entry which is preliminary data.</text>
</comment>
<organism evidence="13 14">
    <name type="scientific">Gossypium laxum</name>
    <dbReference type="NCBI Taxonomy" id="34288"/>
    <lineage>
        <taxon>Eukaryota</taxon>
        <taxon>Viridiplantae</taxon>
        <taxon>Streptophyta</taxon>
        <taxon>Embryophyta</taxon>
        <taxon>Tracheophyta</taxon>
        <taxon>Spermatophyta</taxon>
        <taxon>Magnoliopsida</taxon>
        <taxon>eudicotyledons</taxon>
        <taxon>Gunneridae</taxon>
        <taxon>Pentapetalae</taxon>
        <taxon>rosids</taxon>
        <taxon>malvids</taxon>
        <taxon>Malvales</taxon>
        <taxon>Malvaceae</taxon>
        <taxon>Malvoideae</taxon>
        <taxon>Gossypium</taxon>
    </lineage>
</organism>
<evidence type="ECO:0000256" key="5">
    <source>
        <dbReference type="ARBA" id="ARBA00023108"/>
    </source>
</evidence>
<keyword evidence="7 9" id="KW-0539">Nucleus</keyword>
<keyword evidence="4" id="KW-0805">Transcription regulation</keyword>
<keyword evidence="6" id="KW-0804">Transcription</keyword>
<evidence type="ECO:0000313" key="13">
    <source>
        <dbReference type="EMBL" id="MBA0715052.1"/>
    </source>
</evidence>